<accession>K5D8N1</accession>
<proteinExistence type="predicted"/>
<gene>
    <name evidence="1" type="ORF">RBSH_05860</name>
</gene>
<protein>
    <submittedName>
        <fullName evidence="1">Uncharacterized protein</fullName>
    </submittedName>
</protein>
<reference evidence="1 2" key="1">
    <citation type="journal article" date="2013" name="Mar. Genomics">
        <title>Expression of sulfatases in Rhodopirellula baltica and the diversity of sulfatases in the genus Rhodopirellula.</title>
        <authorList>
            <person name="Wegner C.E."/>
            <person name="Richter-Heitmann T."/>
            <person name="Klindworth A."/>
            <person name="Klockow C."/>
            <person name="Richter M."/>
            <person name="Achstetter T."/>
            <person name="Glockner F.O."/>
            <person name="Harder J."/>
        </authorList>
    </citation>
    <scope>NUCLEOTIDE SEQUENCE [LARGE SCALE GENOMIC DNA]</scope>
    <source>
        <strain evidence="1 2">SH28</strain>
    </source>
</reference>
<comment type="caution">
    <text evidence="1">The sequence shown here is derived from an EMBL/GenBank/DDBJ whole genome shotgun (WGS) entry which is preliminary data.</text>
</comment>
<organism evidence="1 2">
    <name type="scientific">Rhodopirellula baltica SH28</name>
    <dbReference type="NCBI Taxonomy" id="993517"/>
    <lineage>
        <taxon>Bacteria</taxon>
        <taxon>Pseudomonadati</taxon>
        <taxon>Planctomycetota</taxon>
        <taxon>Planctomycetia</taxon>
        <taxon>Pirellulales</taxon>
        <taxon>Pirellulaceae</taxon>
        <taxon>Rhodopirellula</taxon>
    </lineage>
</organism>
<dbReference type="EMBL" id="AMCW01000168">
    <property type="protein sequence ID" value="EKJ98802.1"/>
    <property type="molecule type" value="Genomic_DNA"/>
</dbReference>
<name>K5D8N1_RHOBT</name>
<dbReference type="PATRIC" id="fig|993517.3.peg.6350"/>
<sequence>MVFDVRGECAGRANQACVPVGFEIWQFLSESARIFESRFESVL</sequence>
<dbReference type="Proteomes" id="UP000007993">
    <property type="component" value="Unassembled WGS sequence"/>
</dbReference>
<evidence type="ECO:0000313" key="1">
    <source>
        <dbReference type="EMBL" id="EKJ98802.1"/>
    </source>
</evidence>
<dbReference type="AlphaFoldDB" id="K5D8N1"/>
<evidence type="ECO:0000313" key="2">
    <source>
        <dbReference type="Proteomes" id="UP000007993"/>
    </source>
</evidence>